<keyword evidence="5" id="KW-1185">Reference proteome</keyword>
<evidence type="ECO:0000256" key="3">
    <source>
        <dbReference type="ARBA" id="ARBA00023014"/>
    </source>
</evidence>
<protein>
    <submittedName>
        <fullName evidence="4">Benzoyl-CoA reductase/2-hydroxyglutaryl-CoA dehydratase subunit BcrC/BadD/HgdB</fullName>
    </submittedName>
</protein>
<reference evidence="4 5" key="1">
    <citation type="submission" date="2021-03" db="EMBL/GenBank/DDBJ databases">
        <title>Genomic Encyclopedia of Type Strains, Phase IV (KMG-IV): sequencing the most valuable type-strain genomes for metagenomic binning, comparative biology and taxonomic classification.</title>
        <authorList>
            <person name="Goeker M."/>
        </authorList>
    </citation>
    <scope>NUCLEOTIDE SEQUENCE [LARGE SCALE GENOMIC DNA]</scope>
    <source>
        <strain evidence="4 5">DSM 6139</strain>
    </source>
</reference>
<dbReference type="PANTHER" id="PTHR30548">
    <property type="entry name" value="2-HYDROXYGLUTARYL-COA DEHYDRATASE, D-COMPONENT-RELATED"/>
    <property type="match status" value="1"/>
</dbReference>
<comment type="similarity">
    <text evidence="2">Belongs to the FldB/FldC dehydratase alpha/beta subunit family.</text>
</comment>
<dbReference type="Pfam" id="PF06050">
    <property type="entry name" value="HGD-D"/>
    <property type="match status" value="1"/>
</dbReference>
<evidence type="ECO:0000256" key="2">
    <source>
        <dbReference type="ARBA" id="ARBA00005806"/>
    </source>
</evidence>
<sequence length="436" mass="50552">MEKGKTTQDGAMRSVKTMEAARLASTYQKEWFAGIHDRVNSGEDFAYINADVPMEILRAMDIPFVVNQWWAAICSAKQMSSKYFALLKEANYRDDLCSYCATAFAGSLDPDKSDAPWNGLPKPTMAITRLTCDSQGKIFELFANRYGAEFYPMENTVPLSVPEKWWEKAEDRWEELYSEERLDAAVDELKRLIAFLEIKTGRMFDENKLIEVMNLVNEQERYYKMARNLIADRCPAPAVITDTINAVMQAQWQRGTRWAADHAKFFYNEIEQRVKDDYKAVPNEKIRLMWIGRGLWFNLGFYQYFEEKYGAAFVWSMYLAMGADAYIRNGVEKDPLRALAARFIGMEDFLHMPPWNAEWFISEAQHNKIDGVVYLVPENCMQAVEGSYFITKMMEDAGIPVLQLKADPVDPRKWNQDSMTRVVSEFIETRINRQEV</sequence>
<dbReference type="Gene3D" id="3.40.50.11890">
    <property type="match status" value="1"/>
</dbReference>
<evidence type="ECO:0000313" key="5">
    <source>
        <dbReference type="Proteomes" id="UP001519271"/>
    </source>
</evidence>
<dbReference type="EMBL" id="JAGGKC010000030">
    <property type="protein sequence ID" value="MBP1920447.1"/>
    <property type="molecule type" value="Genomic_DNA"/>
</dbReference>
<comment type="cofactor">
    <cofactor evidence="1">
        <name>[4Fe-4S] cluster</name>
        <dbReference type="ChEBI" id="CHEBI:49883"/>
    </cofactor>
</comment>
<keyword evidence="3" id="KW-0479">Metal-binding</keyword>
<accession>A0ABS4G7P3</accession>
<keyword evidence="3" id="KW-0408">Iron</keyword>
<organism evidence="4 5">
    <name type="scientific">Youngiibacter multivorans</name>
    <dbReference type="NCBI Taxonomy" id="937251"/>
    <lineage>
        <taxon>Bacteria</taxon>
        <taxon>Bacillati</taxon>
        <taxon>Bacillota</taxon>
        <taxon>Clostridia</taxon>
        <taxon>Eubacteriales</taxon>
        <taxon>Clostridiaceae</taxon>
        <taxon>Youngiibacter</taxon>
    </lineage>
</organism>
<comment type="caution">
    <text evidence="4">The sequence shown here is derived from an EMBL/GenBank/DDBJ whole genome shotgun (WGS) entry which is preliminary data.</text>
</comment>
<dbReference type="Gene3D" id="3.40.50.11900">
    <property type="match status" value="1"/>
</dbReference>
<dbReference type="InterPro" id="IPR010327">
    <property type="entry name" value="FldB/FldC_alpha/beta"/>
</dbReference>
<evidence type="ECO:0000256" key="1">
    <source>
        <dbReference type="ARBA" id="ARBA00001966"/>
    </source>
</evidence>
<gene>
    <name evidence="4" type="ORF">J2Z34_002959</name>
</gene>
<dbReference type="Proteomes" id="UP001519271">
    <property type="component" value="Unassembled WGS sequence"/>
</dbReference>
<dbReference type="RefSeq" id="WP_209460622.1">
    <property type="nucleotide sequence ID" value="NZ_JAGGKC010000030.1"/>
</dbReference>
<evidence type="ECO:0000313" key="4">
    <source>
        <dbReference type="EMBL" id="MBP1920447.1"/>
    </source>
</evidence>
<name>A0ABS4G7P3_9CLOT</name>
<dbReference type="PANTHER" id="PTHR30548:SF1">
    <property type="entry name" value="DEHYDRATASE SUBUNIT MJ0007-RELATED"/>
    <property type="match status" value="1"/>
</dbReference>
<keyword evidence="3" id="KW-0411">Iron-sulfur</keyword>
<proteinExistence type="inferred from homology"/>